<feature type="transmembrane region" description="Helical" evidence="5">
    <location>
        <begin position="39"/>
        <end position="57"/>
    </location>
</feature>
<dbReference type="KEGG" id="cser:CCO03_06855"/>
<evidence type="ECO:0000256" key="3">
    <source>
        <dbReference type="ARBA" id="ARBA00022989"/>
    </source>
</evidence>
<keyword evidence="8" id="KW-1185">Reference proteome</keyword>
<evidence type="ECO:0000256" key="2">
    <source>
        <dbReference type="ARBA" id="ARBA00022692"/>
    </source>
</evidence>
<organism evidence="7 8">
    <name type="scientific">Comamonas serinivorans</name>
    <dbReference type="NCBI Taxonomy" id="1082851"/>
    <lineage>
        <taxon>Bacteria</taxon>
        <taxon>Pseudomonadati</taxon>
        <taxon>Pseudomonadota</taxon>
        <taxon>Betaproteobacteria</taxon>
        <taxon>Burkholderiales</taxon>
        <taxon>Comamonadaceae</taxon>
        <taxon>Comamonas</taxon>
    </lineage>
</organism>
<dbReference type="GO" id="GO:0016020">
    <property type="term" value="C:membrane"/>
    <property type="evidence" value="ECO:0007669"/>
    <property type="project" value="UniProtKB-SubCell"/>
</dbReference>
<dbReference type="AlphaFoldDB" id="A0A1Y0ELW4"/>
<evidence type="ECO:0000256" key="5">
    <source>
        <dbReference type="SAM" id="Phobius"/>
    </source>
</evidence>
<feature type="transmembrane region" description="Helical" evidence="5">
    <location>
        <begin position="186"/>
        <end position="212"/>
    </location>
</feature>
<dbReference type="PANTHER" id="PTHR11863">
    <property type="entry name" value="STEROL DESATURASE"/>
    <property type="match status" value="1"/>
</dbReference>
<dbReference type="Proteomes" id="UP000196138">
    <property type="component" value="Chromosome"/>
</dbReference>
<evidence type="ECO:0000313" key="7">
    <source>
        <dbReference type="EMBL" id="ARU04431.1"/>
    </source>
</evidence>
<dbReference type="GO" id="GO:0005506">
    <property type="term" value="F:iron ion binding"/>
    <property type="evidence" value="ECO:0007669"/>
    <property type="project" value="InterPro"/>
</dbReference>
<evidence type="ECO:0000256" key="4">
    <source>
        <dbReference type="ARBA" id="ARBA00023136"/>
    </source>
</evidence>
<dbReference type="EMBL" id="CP021455">
    <property type="protein sequence ID" value="ARU04431.1"/>
    <property type="molecule type" value="Genomic_DNA"/>
</dbReference>
<reference evidence="7 8" key="1">
    <citation type="submission" date="2017-05" db="EMBL/GenBank/DDBJ databases">
        <authorList>
            <person name="Song R."/>
            <person name="Chenine A.L."/>
            <person name="Ruprecht R.M."/>
        </authorList>
    </citation>
    <scope>NUCLEOTIDE SEQUENCE [LARGE SCALE GENOMIC DNA]</scope>
    <source>
        <strain evidence="7 8">DSM 26136</strain>
    </source>
</reference>
<keyword evidence="2 5" id="KW-0812">Transmembrane</keyword>
<evidence type="ECO:0000259" key="6">
    <source>
        <dbReference type="Pfam" id="PF04116"/>
    </source>
</evidence>
<evidence type="ECO:0000313" key="8">
    <source>
        <dbReference type="Proteomes" id="UP000196138"/>
    </source>
</evidence>
<keyword evidence="3 5" id="KW-1133">Transmembrane helix</keyword>
<dbReference type="OrthoDB" id="9770329at2"/>
<dbReference type="RefSeq" id="WP_087278989.1">
    <property type="nucleotide sequence ID" value="NZ_CP021455.1"/>
</dbReference>
<protein>
    <submittedName>
        <fullName evidence="7">Fatty acid hydroxylase</fullName>
    </submittedName>
</protein>
<dbReference type="GO" id="GO:0016491">
    <property type="term" value="F:oxidoreductase activity"/>
    <property type="evidence" value="ECO:0007669"/>
    <property type="project" value="InterPro"/>
</dbReference>
<sequence>MQDLFAQLQGWLFETLVQPLAFAVGAGNLLEDGYVATAWLLYGVLQIAVLVAVIGPLQRRWPVEPVQDRAAIRVDVIYTLLHRLGLFKLAMFFTFENWVEQGLGLLRAQGLPTLHIDQLWPGVSDQPLVSFAIYLVVFDAVAWAMHWAQHRWDWWWRLHAVHHSQRQMTMWSDNRNHLVDSVLTDLIVAVLALLIGVAPSQFIALVAVSQLLESLQHANLRWRFGAVGERLLISPSFHRRHHAIWLGHSPQQAAHQLPADTHGEGLYQPIAVDVKTENKAYPYGANFGVLFPWWDMLARTADFTPGFGPTGIDDQVTLGRDYGRGFWAQQWLGLLRLFKVKGV</sequence>
<keyword evidence="4 5" id="KW-0472">Membrane</keyword>
<accession>A0A1Y0ELW4</accession>
<dbReference type="GO" id="GO:0008610">
    <property type="term" value="P:lipid biosynthetic process"/>
    <property type="evidence" value="ECO:0007669"/>
    <property type="project" value="InterPro"/>
</dbReference>
<dbReference type="InterPro" id="IPR050307">
    <property type="entry name" value="Sterol_Desaturase_Related"/>
</dbReference>
<proteinExistence type="predicted"/>
<evidence type="ECO:0000256" key="1">
    <source>
        <dbReference type="ARBA" id="ARBA00004370"/>
    </source>
</evidence>
<feature type="domain" description="Fatty acid hydroxylase" evidence="6">
    <location>
        <begin position="131"/>
        <end position="244"/>
    </location>
</feature>
<dbReference type="Pfam" id="PF04116">
    <property type="entry name" value="FA_hydroxylase"/>
    <property type="match status" value="1"/>
</dbReference>
<gene>
    <name evidence="7" type="ORF">CCO03_06855</name>
</gene>
<feature type="transmembrane region" description="Helical" evidence="5">
    <location>
        <begin position="128"/>
        <end position="148"/>
    </location>
</feature>
<name>A0A1Y0ELW4_9BURK</name>
<dbReference type="InterPro" id="IPR006694">
    <property type="entry name" value="Fatty_acid_hydroxylase"/>
</dbReference>
<comment type="subcellular location">
    <subcellularLocation>
        <location evidence="1">Membrane</location>
    </subcellularLocation>
</comment>